<dbReference type="GO" id="GO:0016020">
    <property type="term" value="C:membrane"/>
    <property type="evidence" value="ECO:0007669"/>
    <property type="project" value="InterPro"/>
</dbReference>
<sequence>MKRSYLVVPGTIAGIFGVLALNPAGAGTIADLASATSSDSTSNSSTNASINTSNADGSRTAIGDSVFVQYGNVQLQVTANGKKITDITAIELPQGDPRSIEISRQAAPMLLKQALTAQSGDISGISGATFTSYGYQKSLQSALDALGL</sequence>
<dbReference type="AlphaFoldDB" id="A0A6J5ZNB8"/>
<evidence type="ECO:0000259" key="2">
    <source>
        <dbReference type="SMART" id="SM00900"/>
    </source>
</evidence>
<feature type="domain" description="FMN-binding" evidence="2">
    <location>
        <begin position="69"/>
        <end position="146"/>
    </location>
</feature>
<feature type="region of interest" description="Disordered" evidence="1">
    <location>
        <begin position="35"/>
        <end position="55"/>
    </location>
</feature>
<name>A0A6J5ZNB8_9ZZZZ</name>
<proteinExistence type="predicted"/>
<accession>A0A6J5ZNB8</accession>
<protein>
    <submittedName>
        <fullName evidence="3">Unannotated protein</fullName>
    </submittedName>
</protein>
<gene>
    <name evidence="3" type="ORF">UFOPK3770_00958</name>
</gene>
<dbReference type="Gene3D" id="3.90.1010.20">
    <property type="match status" value="1"/>
</dbReference>
<organism evidence="3">
    <name type="scientific">freshwater metagenome</name>
    <dbReference type="NCBI Taxonomy" id="449393"/>
    <lineage>
        <taxon>unclassified sequences</taxon>
        <taxon>metagenomes</taxon>
        <taxon>ecological metagenomes</taxon>
    </lineage>
</organism>
<evidence type="ECO:0000313" key="3">
    <source>
        <dbReference type="EMBL" id="CAB4341043.1"/>
    </source>
</evidence>
<reference evidence="3" key="1">
    <citation type="submission" date="2020-05" db="EMBL/GenBank/DDBJ databases">
        <authorList>
            <person name="Chiriac C."/>
            <person name="Salcher M."/>
            <person name="Ghai R."/>
            <person name="Kavagutti S V."/>
        </authorList>
    </citation>
    <scope>NUCLEOTIDE SEQUENCE</scope>
</reference>
<dbReference type="GO" id="GO:0010181">
    <property type="term" value="F:FMN binding"/>
    <property type="evidence" value="ECO:0007669"/>
    <property type="project" value="InterPro"/>
</dbReference>
<dbReference type="InterPro" id="IPR007329">
    <property type="entry name" value="FMN-bd"/>
</dbReference>
<dbReference type="EMBL" id="CAESAJ010000110">
    <property type="protein sequence ID" value="CAB4341043.1"/>
    <property type="molecule type" value="Genomic_DNA"/>
</dbReference>
<dbReference type="Pfam" id="PF04205">
    <property type="entry name" value="FMN_bind"/>
    <property type="match status" value="1"/>
</dbReference>
<evidence type="ECO:0000256" key="1">
    <source>
        <dbReference type="SAM" id="MobiDB-lite"/>
    </source>
</evidence>
<dbReference type="SMART" id="SM00900">
    <property type="entry name" value="FMN_bind"/>
    <property type="match status" value="1"/>
</dbReference>